<evidence type="ECO:0000313" key="1">
    <source>
        <dbReference type="EMBL" id="NEJ71364.1"/>
    </source>
</evidence>
<proteinExistence type="predicted"/>
<name>A0A7K3UDG1_9HYPH</name>
<gene>
    <name evidence="1" type="ORF">GR197_12560</name>
</gene>
<dbReference type="AlphaFoldDB" id="A0A7K3UDG1"/>
<protein>
    <submittedName>
        <fullName evidence="1">Uncharacterized protein</fullName>
    </submittedName>
</protein>
<organism evidence="1 2">
    <name type="scientific">Rhizobium phaseoli</name>
    <dbReference type="NCBI Taxonomy" id="396"/>
    <lineage>
        <taxon>Bacteria</taxon>
        <taxon>Pseudomonadati</taxon>
        <taxon>Pseudomonadota</taxon>
        <taxon>Alphaproteobacteria</taxon>
        <taxon>Hyphomicrobiales</taxon>
        <taxon>Rhizobiaceae</taxon>
        <taxon>Rhizobium/Agrobacterium group</taxon>
        <taxon>Rhizobium</taxon>
    </lineage>
</organism>
<comment type="caution">
    <text evidence="1">The sequence shown here is derived from an EMBL/GenBank/DDBJ whole genome shotgun (WGS) entry which is preliminary data.</text>
</comment>
<accession>A0A7K3UDG1</accession>
<dbReference type="EMBL" id="WUFT01000007">
    <property type="protein sequence ID" value="NEJ71364.1"/>
    <property type="molecule type" value="Genomic_DNA"/>
</dbReference>
<reference evidence="1 2" key="1">
    <citation type="submission" date="2019-12" db="EMBL/GenBank/DDBJ databases">
        <title>Rhizobium genotypes associated with high levels of biological nitrogen fixation by grain legumes in a temperate-maritime cropping system.</title>
        <authorList>
            <person name="Maluk M."/>
            <person name="Francesc Ferrando Molina F."/>
            <person name="Lopez Del Egido L."/>
            <person name="Lafos M."/>
            <person name="Langarica-Fuentes A."/>
            <person name="Gebre Yohannes G."/>
            <person name="Young M.W."/>
            <person name="Martin P."/>
            <person name="Gantlett R."/>
            <person name="Kenicer G."/>
            <person name="Hawes C."/>
            <person name="Begg G.S."/>
            <person name="Quilliam R.S."/>
            <person name="Squire G.R."/>
            <person name="Poole P.S."/>
            <person name="Young P.W."/>
            <person name="Iannetta P.M."/>
            <person name="James E.K."/>
        </authorList>
    </citation>
    <scope>NUCLEOTIDE SEQUENCE [LARGE SCALE GENOMIC DNA]</scope>
    <source>
        <strain evidence="1 2">JHI366</strain>
    </source>
</reference>
<sequence>MGAVGWALAIPAAISANVTVLAAKIAPPSVILGLDPKIHAGLHQQ</sequence>
<evidence type="ECO:0000313" key="2">
    <source>
        <dbReference type="Proteomes" id="UP000471753"/>
    </source>
</evidence>
<dbReference type="Proteomes" id="UP000471753">
    <property type="component" value="Unassembled WGS sequence"/>
</dbReference>
<dbReference type="RefSeq" id="WP_164009856.1">
    <property type="nucleotide sequence ID" value="NZ_WUFT01000007.1"/>
</dbReference>